<dbReference type="Proteomes" id="UP000516705">
    <property type="component" value="Chromosome"/>
</dbReference>
<reference evidence="7" key="4">
    <citation type="submission" date="2023-01" db="EMBL/GenBank/DDBJ databases">
        <title>Human gut microbiome strain richness.</title>
        <authorList>
            <person name="Chen-Liaw A."/>
        </authorList>
    </citation>
    <scope>NUCLEOTIDE SEQUENCE</scope>
    <source>
        <strain evidence="7">1001283st1_B9_1001283B150217_161031</strain>
    </source>
</reference>
<dbReference type="Pfam" id="PF00005">
    <property type="entry name" value="ABC_tran"/>
    <property type="match status" value="1"/>
</dbReference>
<dbReference type="InterPro" id="IPR050153">
    <property type="entry name" value="Metal_Ion_Import_ABC"/>
</dbReference>
<dbReference type="Gene3D" id="3.40.50.300">
    <property type="entry name" value="P-loop containing nucleotide triphosphate hydrolases"/>
    <property type="match status" value="1"/>
</dbReference>
<sequence>MIQIENINVSYQQTLALDNITLNLEGPSITGIIGPNGAGKSTLIKALIGIIPHSGKILFNKQPIHQQLNRISYVAQKADIDFNFPITVRECISLGLYPKTKFFKRLSKSDWSKVTDALTLLGLNDLAHRQISQLSGGQFQRVLIARCLVQEADIILLDEPFVGIDSVSEDIIMNTLRELRDKGKLILIVHHDLSKVPHYFDQVILLNRKLIASGPTNLIFNEDNLRKTYGNSLFYKGDVNDF</sequence>
<evidence type="ECO:0000256" key="3">
    <source>
        <dbReference type="ARBA" id="ARBA00022741"/>
    </source>
</evidence>
<dbReference type="EMBL" id="VDCW01000003">
    <property type="protein sequence ID" value="TNF68175.1"/>
    <property type="molecule type" value="Genomic_DNA"/>
</dbReference>
<feature type="domain" description="ABC transporter" evidence="5">
    <location>
        <begin position="2"/>
        <end position="233"/>
    </location>
</feature>
<keyword evidence="2" id="KW-0813">Transport</keyword>
<evidence type="ECO:0000313" key="8">
    <source>
        <dbReference type="EMBL" id="QMI50755.1"/>
    </source>
</evidence>
<dbReference type="PANTHER" id="PTHR42734:SF5">
    <property type="entry name" value="IRON TRANSPORT SYSTEM ATP-BINDING PROTEIN HI_0361-RELATED"/>
    <property type="match status" value="1"/>
</dbReference>
<dbReference type="GO" id="GO:0005524">
    <property type="term" value="F:ATP binding"/>
    <property type="evidence" value="ECO:0007669"/>
    <property type="project" value="UniProtKB-KW"/>
</dbReference>
<protein>
    <submittedName>
        <fullName evidence="6">Manganese ABC transporter ATP-binding protein</fullName>
    </submittedName>
    <submittedName>
        <fullName evidence="7">Metal ABC transporter ATP-binding protein</fullName>
    </submittedName>
</protein>
<dbReference type="FunFam" id="3.40.50.300:FF:000134">
    <property type="entry name" value="Iron-enterobactin ABC transporter ATP-binding protein"/>
    <property type="match status" value="1"/>
</dbReference>
<evidence type="ECO:0000313" key="6">
    <source>
        <dbReference type="EMBL" id="KEO46146.1"/>
    </source>
</evidence>
<evidence type="ECO:0000256" key="4">
    <source>
        <dbReference type="ARBA" id="ARBA00022840"/>
    </source>
</evidence>
<dbReference type="PANTHER" id="PTHR42734">
    <property type="entry name" value="METAL TRANSPORT SYSTEM ATP-BINDING PROTEIN TM_0124-RELATED"/>
    <property type="match status" value="1"/>
</dbReference>
<dbReference type="PROSITE" id="PS50893">
    <property type="entry name" value="ABC_TRANSPORTER_2"/>
    <property type="match status" value="1"/>
</dbReference>
<dbReference type="InterPro" id="IPR027417">
    <property type="entry name" value="P-loop_NTPase"/>
</dbReference>
<dbReference type="SMART" id="SM00382">
    <property type="entry name" value="AAA"/>
    <property type="match status" value="1"/>
</dbReference>
<evidence type="ECO:0000256" key="1">
    <source>
        <dbReference type="ARBA" id="ARBA00005417"/>
    </source>
</evidence>
<proteinExistence type="inferred from homology"/>
<name>A0A074IZ37_STRSL</name>
<dbReference type="InterPro" id="IPR003593">
    <property type="entry name" value="AAA+_ATPase"/>
</dbReference>
<dbReference type="EMBL" id="JJMT01000006">
    <property type="protein sequence ID" value="KEO46146.1"/>
    <property type="molecule type" value="Genomic_DNA"/>
</dbReference>
<evidence type="ECO:0000313" key="9">
    <source>
        <dbReference type="EMBL" id="TNF68175.1"/>
    </source>
</evidence>
<dbReference type="InterPro" id="IPR017871">
    <property type="entry name" value="ABC_transporter-like_CS"/>
</dbReference>
<dbReference type="PROSITE" id="PS00211">
    <property type="entry name" value="ABC_TRANSPORTER_1"/>
    <property type="match status" value="1"/>
</dbReference>
<dbReference type="GO" id="GO:0016887">
    <property type="term" value="F:ATP hydrolysis activity"/>
    <property type="evidence" value="ECO:0007669"/>
    <property type="project" value="InterPro"/>
</dbReference>
<dbReference type="AlphaFoldDB" id="A0A074IZ37"/>
<reference evidence="9 11" key="2">
    <citation type="submission" date="2019-06" db="EMBL/GenBank/DDBJ databases">
        <title>Genome Announcement To Ensure Probiotic Safety of Streptococcus salivarius UBSS01.</title>
        <authorList>
            <person name="Sulthana A."/>
            <person name="Lakshmi S.G."/>
            <person name="Madempudi R.S."/>
        </authorList>
    </citation>
    <scope>NUCLEOTIDE SEQUENCE [LARGE SCALE GENOMIC DNA]</scope>
    <source>
        <strain evidence="9 11">UBSS01</strain>
    </source>
</reference>
<dbReference type="Proteomes" id="UP000027855">
    <property type="component" value="Unassembled WGS sequence"/>
</dbReference>
<dbReference type="CDD" id="cd03235">
    <property type="entry name" value="ABC_Metallic_Cations"/>
    <property type="match status" value="1"/>
</dbReference>
<dbReference type="InterPro" id="IPR003439">
    <property type="entry name" value="ABC_transporter-like_ATP-bd"/>
</dbReference>
<dbReference type="RefSeq" id="WP_002884031.1">
    <property type="nucleotide sequence ID" value="NZ_CP053998.1"/>
</dbReference>
<keyword evidence="3" id="KW-0547">Nucleotide-binding</keyword>
<reference evidence="8 12" key="3">
    <citation type="journal article" date="2020" name="Microbiol. Resour. Announc.">
        <title>Complete Genome Sequence of Streptococcus salivarius DB-B5, a Novel Probiotic Candidate Isolated from the Supragingival Plaque of a Healthy Female Subject.</title>
        <authorList>
            <person name="Fields F.R."/>
            <person name="Li X."/>
            <person name="Navarre W.W."/>
            <person name="Naito M."/>
        </authorList>
    </citation>
    <scope>NUCLEOTIDE SEQUENCE [LARGE SCALE GENOMIC DNA]</scope>
    <source>
        <strain evidence="8 12">DB-B5</strain>
    </source>
</reference>
<accession>A0A074IZ37</accession>
<dbReference type="Proteomes" id="UP001212483">
    <property type="component" value="Unassembled WGS sequence"/>
</dbReference>
<reference evidence="6 10" key="1">
    <citation type="submission" date="2014-04" db="EMBL/GenBank/DDBJ databases">
        <title>Variable characteristics of bacteriocin-producing Streptococcus salivarius strains isolated from Malaysian subjects.</title>
        <authorList>
            <person name="Philip K."/>
            <person name="Barbour A."/>
        </authorList>
    </citation>
    <scope>NUCLEOTIDE SEQUENCE [LARGE SCALE GENOMIC DNA]</scope>
    <source>
        <strain evidence="6 10">NU10</strain>
    </source>
</reference>
<evidence type="ECO:0000256" key="2">
    <source>
        <dbReference type="ARBA" id="ARBA00022448"/>
    </source>
</evidence>
<dbReference type="EMBL" id="JAQMJO010000001">
    <property type="protein sequence ID" value="MDB8604941.1"/>
    <property type="molecule type" value="Genomic_DNA"/>
</dbReference>
<evidence type="ECO:0000259" key="5">
    <source>
        <dbReference type="PROSITE" id="PS50893"/>
    </source>
</evidence>
<dbReference type="Proteomes" id="UP000308186">
    <property type="component" value="Unassembled WGS sequence"/>
</dbReference>
<gene>
    <name evidence="6" type="ORF">DL07_09590</name>
    <name evidence="9" type="ORF">FBF48_03105</name>
    <name evidence="8" type="ORF">HRE60_03535</name>
    <name evidence="7" type="ORF">PNU22_00385</name>
</gene>
<organism evidence="6 10">
    <name type="scientific">Streptococcus salivarius</name>
    <dbReference type="NCBI Taxonomy" id="1304"/>
    <lineage>
        <taxon>Bacteria</taxon>
        <taxon>Bacillati</taxon>
        <taxon>Bacillota</taxon>
        <taxon>Bacilli</taxon>
        <taxon>Lactobacillales</taxon>
        <taxon>Streptococcaceae</taxon>
        <taxon>Streptococcus</taxon>
    </lineage>
</organism>
<dbReference type="EMBL" id="CP054153">
    <property type="protein sequence ID" value="QMI50755.1"/>
    <property type="molecule type" value="Genomic_DNA"/>
</dbReference>
<evidence type="ECO:0000313" key="7">
    <source>
        <dbReference type="EMBL" id="MDB8604941.1"/>
    </source>
</evidence>
<evidence type="ECO:0000313" key="11">
    <source>
        <dbReference type="Proteomes" id="UP000308186"/>
    </source>
</evidence>
<comment type="similarity">
    <text evidence="1">Belongs to the ABC transporter superfamily.</text>
</comment>
<dbReference type="SUPFAM" id="SSF52540">
    <property type="entry name" value="P-loop containing nucleoside triphosphate hydrolases"/>
    <property type="match status" value="1"/>
</dbReference>
<keyword evidence="4 6" id="KW-0067">ATP-binding</keyword>
<evidence type="ECO:0000313" key="10">
    <source>
        <dbReference type="Proteomes" id="UP000027855"/>
    </source>
</evidence>
<evidence type="ECO:0000313" key="12">
    <source>
        <dbReference type="Proteomes" id="UP000516705"/>
    </source>
</evidence>